<feature type="domain" description="ACT" evidence="8">
    <location>
        <begin position="687"/>
        <end position="767"/>
    </location>
</feature>
<dbReference type="InterPro" id="IPR043519">
    <property type="entry name" value="NT_sf"/>
</dbReference>
<dbReference type="PIRSF" id="PIRSF006288">
    <property type="entry name" value="PII_uridyltransf"/>
    <property type="match status" value="1"/>
</dbReference>
<dbReference type="CDD" id="cd04899">
    <property type="entry name" value="ACT_ACR-UUR-like_2"/>
    <property type="match status" value="1"/>
</dbReference>
<keyword evidence="11" id="KW-1185">Reference proteome</keyword>
<evidence type="ECO:0000256" key="3">
    <source>
        <dbReference type="ARBA" id="ARBA00022737"/>
    </source>
</evidence>
<dbReference type="Pfam" id="PF01966">
    <property type="entry name" value="HD"/>
    <property type="match status" value="1"/>
</dbReference>
<dbReference type="Gene3D" id="3.30.70.260">
    <property type="match status" value="1"/>
</dbReference>
<dbReference type="PROSITE" id="PS51671">
    <property type="entry name" value="ACT"/>
    <property type="match status" value="2"/>
</dbReference>
<dbReference type="Pfam" id="PF08335">
    <property type="entry name" value="GlnD_UR_UTase"/>
    <property type="match status" value="1"/>
</dbReference>
<evidence type="ECO:0000256" key="6">
    <source>
        <dbReference type="ARBA" id="ARBA00023268"/>
    </source>
</evidence>
<dbReference type="NCBIfam" id="TIGR01693">
    <property type="entry name" value="UTase_glnD"/>
    <property type="match status" value="1"/>
</dbReference>
<dbReference type="EMBL" id="AP022345">
    <property type="protein sequence ID" value="BBU69594.1"/>
    <property type="molecule type" value="Genomic_DNA"/>
</dbReference>
<feature type="domain" description="HD" evidence="9">
    <location>
        <begin position="444"/>
        <end position="566"/>
    </location>
</feature>
<comment type="domain">
    <text evidence="7">Has four distinct domains: an N-terminal nucleotidyltransferase (NT) domain responsible for UTase activity, a central HD domain that encodes UR activity, and two C-terminal ACT domains that seem to have a role in glutamine sensing.</text>
</comment>
<dbReference type="PANTHER" id="PTHR47320:SF1">
    <property type="entry name" value="BIFUNCTIONAL URIDYLYLTRANSFERASE_URIDYLYL-REMOVING ENZYME"/>
    <property type="match status" value="1"/>
</dbReference>
<dbReference type="AlphaFoldDB" id="A0A7R6TQ08"/>
<evidence type="ECO:0000256" key="5">
    <source>
        <dbReference type="ARBA" id="ARBA00022842"/>
    </source>
</evidence>
<evidence type="ECO:0000256" key="2">
    <source>
        <dbReference type="ARBA" id="ARBA00022695"/>
    </source>
</evidence>
<comment type="caution">
    <text evidence="7">Lacks conserved residue(s) required for the propagation of feature annotation.</text>
</comment>
<dbReference type="InterPro" id="IPR045865">
    <property type="entry name" value="ACT-like_dom_sf"/>
</dbReference>
<keyword evidence="6 7" id="KW-0511">Multifunctional enzyme</keyword>
<dbReference type="PANTHER" id="PTHR47320">
    <property type="entry name" value="BIFUNCTIONAL URIDYLYLTRANSFERASE/URIDYLYL-REMOVING ENZYME"/>
    <property type="match status" value="1"/>
</dbReference>
<dbReference type="EC" id="2.7.7.59" evidence="7"/>
<reference evidence="11" key="1">
    <citation type="submission" date="2020-01" db="EMBL/GenBank/DDBJ databases">
        <title>Phosphoaccumulans saitamaens gen. nov., sp. nov., a polyphosphate accumulating bacterium isolated from surface river water.</title>
        <authorList>
            <person name="Watanabe K."/>
            <person name="Suda W."/>
        </authorList>
    </citation>
    <scope>NUCLEOTIDE SEQUENCE [LARGE SCALE GENOMIC DNA]</scope>
    <source>
        <strain evidence="11">ICHIAU1</strain>
    </source>
</reference>
<evidence type="ECO:0000313" key="10">
    <source>
        <dbReference type="EMBL" id="BBU69594.1"/>
    </source>
</evidence>
<feature type="region of interest" description="Uridylyltransferase" evidence="7">
    <location>
        <begin position="1"/>
        <end position="325"/>
    </location>
</feature>
<dbReference type="SUPFAM" id="SSF109604">
    <property type="entry name" value="HD-domain/PDEase-like"/>
    <property type="match status" value="1"/>
</dbReference>
<comment type="activity regulation">
    <text evidence="7">Uridylyltransferase (UTase) activity is inhibited by glutamine, while glutamine activates uridylyl-removing (UR) activity.</text>
</comment>
<comment type="similarity">
    <text evidence="7">Belongs to the GlnD family.</text>
</comment>
<dbReference type="SUPFAM" id="SSF81301">
    <property type="entry name" value="Nucleotidyltransferase"/>
    <property type="match status" value="1"/>
</dbReference>
<organism evidence="10 11">
    <name type="scientific">Fluviibacter phosphoraccumulans</name>
    <dbReference type="NCBI Taxonomy" id="1751046"/>
    <lineage>
        <taxon>Bacteria</taxon>
        <taxon>Pseudomonadati</taxon>
        <taxon>Pseudomonadota</taxon>
        <taxon>Betaproteobacteria</taxon>
        <taxon>Rhodocyclales</taxon>
        <taxon>Fluviibacteraceae</taxon>
        <taxon>Fluviibacter</taxon>
    </lineage>
</organism>
<keyword evidence="4 7" id="KW-0378">Hydrolase</keyword>
<dbReference type="NCBIfam" id="NF002837">
    <property type="entry name" value="PRK03059.1"/>
    <property type="match status" value="1"/>
</dbReference>
<evidence type="ECO:0000259" key="8">
    <source>
        <dbReference type="PROSITE" id="PS51671"/>
    </source>
</evidence>
<feature type="domain" description="ACT" evidence="8">
    <location>
        <begin position="795"/>
        <end position="863"/>
    </location>
</feature>
<name>A0A7R6TQ08_9RHOO</name>
<comment type="catalytic activity">
    <reaction evidence="7">
        <text>[protein-PII]-uridylyl-L-tyrosine + H2O = [protein-PII]-L-tyrosine + UMP + H(+)</text>
        <dbReference type="Rhea" id="RHEA:48600"/>
        <dbReference type="Rhea" id="RHEA-COMP:12147"/>
        <dbReference type="Rhea" id="RHEA-COMP:12148"/>
        <dbReference type="ChEBI" id="CHEBI:15377"/>
        <dbReference type="ChEBI" id="CHEBI:15378"/>
        <dbReference type="ChEBI" id="CHEBI:46858"/>
        <dbReference type="ChEBI" id="CHEBI:57865"/>
        <dbReference type="ChEBI" id="CHEBI:90602"/>
    </reaction>
</comment>
<dbReference type="InterPro" id="IPR010043">
    <property type="entry name" value="UTase/UR"/>
</dbReference>
<dbReference type="Proteomes" id="UP000463961">
    <property type="component" value="Chromosome"/>
</dbReference>
<dbReference type="SUPFAM" id="SSF55021">
    <property type="entry name" value="ACT-like"/>
    <property type="match status" value="2"/>
</dbReference>
<dbReference type="GO" id="GO:0008081">
    <property type="term" value="F:phosphoric diester hydrolase activity"/>
    <property type="evidence" value="ECO:0007669"/>
    <property type="project" value="UniProtKB-UniRule"/>
</dbReference>
<comment type="cofactor">
    <cofactor evidence="7">
        <name>Mg(2+)</name>
        <dbReference type="ChEBI" id="CHEBI:18420"/>
    </cofactor>
</comment>
<sequence length="863" mass="98077">MTHQRANTALVEIREILKQGQKDLAAAYLARPDHRAYLTGRSQLVDQVLERLWLHEQLPNGSALIAVGGYGRNELYPHSDIDVLIALESPATPEQETVLARLVSQFWDIGLAVGHSVRTIDECMSAAESDVTVQTALSESRLICGQQTLYQRLQQAIDVCMDHGQFIAAKLAEQEERHQRHAFSAFSLEPNCKESPGGLRDLHSLNWIARAAGFGGHGDVWQALQQNELMQGDERVAVERAAGFLADVRISLHLLTGRAEDRLLFDVQGQIAQQFGFTDIANRRASEQFMQRYYRIAKRVTQINTLVLKSISERLAPASKLKIRRLNERFQKVGHKLDLVDPLIYQSNPSAILETFLLMEKQGGVQEMTARTLRALYAARRMINREFRQHPENKKLFIQILRQKNGVLHALRLMNQFDILGRYIPAFGQIVGQMQHDLFHVFTVDQHILQVVRNIRRFVREDFAHENPFCHRLMSEFERPWLLVLAALFHDIAKGRGGDHSELGMADAEAFCISHGLQKKDTSLIVWLVKEHLTMSAVAQKEDISDPSTVAAFCKRVGDARHLTALYLLTVADIRGTSPKVWNSWKARLLETLYRSTLNRLEAIQGDNPEQLGDMVVQRKRDALTHLRFFALGDSVQAQFWKQLDDVYFLRHTDEEIAWHTRCLYYRTHDNKPIVRARPNPEGEGIQVLAYAPDQADLFVRLCGYFSSIGYSIMDAKIHTTKHGYALDSFNLLDASNRHMDRETCAIIEHDLIEVLLGKIEPSTPPMGRISRQVRSFPITPDVMLEPDESGQQYVLSIRAADRTGLLYAIAETLTRHGAALHTARISTLGERVEDTFLISGRALSQSRDRLLLENDLLEQLKI</sequence>
<dbReference type="InterPro" id="IPR013546">
    <property type="entry name" value="PII_UdlTrfase/GS_AdlTrfase"/>
</dbReference>
<evidence type="ECO:0000259" key="9">
    <source>
        <dbReference type="PROSITE" id="PS51831"/>
    </source>
</evidence>
<accession>A0A7R6TQ08</accession>
<keyword evidence="1 7" id="KW-0808">Transferase</keyword>
<dbReference type="GO" id="GO:0006808">
    <property type="term" value="P:regulation of nitrogen utilization"/>
    <property type="evidence" value="ECO:0007669"/>
    <property type="project" value="UniProtKB-UniRule"/>
</dbReference>
<evidence type="ECO:0000256" key="7">
    <source>
        <dbReference type="HAMAP-Rule" id="MF_00277"/>
    </source>
</evidence>
<protein>
    <recommendedName>
        <fullName evidence="7">Bifunctional uridylyltransferase/uridylyl-removing enzyme</fullName>
        <shortName evidence="7">UTase/UR</shortName>
    </recommendedName>
    <alternativeName>
        <fullName evidence="7">Bifunctional [protein-PII] modification enzyme</fullName>
    </alternativeName>
    <alternativeName>
        <fullName evidence="7">Bifunctional nitrogen sensor protein</fullName>
    </alternativeName>
    <domain>
        <recommendedName>
            <fullName evidence="7">[Protein-PII] uridylyltransferase</fullName>
            <shortName evidence="7">PII uridylyltransferase</shortName>
            <shortName evidence="7">UTase</shortName>
            <ecNumber evidence="7">2.7.7.59</ecNumber>
        </recommendedName>
    </domain>
    <domain>
        <recommendedName>
            <fullName evidence="7">[Protein-PII]-UMP uridylyl-removing enzyme</fullName>
            <shortName evidence="7">UR</shortName>
            <ecNumber evidence="7">3.1.4.-</ecNumber>
        </recommendedName>
    </domain>
</protein>
<dbReference type="Gene3D" id="1.10.3090.10">
    <property type="entry name" value="cca-adding enzyme, domain 2"/>
    <property type="match status" value="1"/>
</dbReference>
<dbReference type="CDD" id="cd04900">
    <property type="entry name" value="ACT_UUR-like_1"/>
    <property type="match status" value="1"/>
</dbReference>
<dbReference type="InterPro" id="IPR006674">
    <property type="entry name" value="HD_domain"/>
</dbReference>
<dbReference type="CDD" id="cd00077">
    <property type="entry name" value="HDc"/>
    <property type="match status" value="1"/>
</dbReference>
<keyword evidence="5 7" id="KW-0460">Magnesium</keyword>
<dbReference type="RefSeq" id="WP_162049704.1">
    <property type="nucleotide sequence ID" value="NZ_AP022345.1"/>
</dbReference>
<keyword evidence="3" id="KW-0677">Repeat</keyword>
<evidence type="ECO:0000256" key="1">
    <source>
        <dbReference type="ARBA" id="ARBA00022679"/>
    </source>
</evidence>
<gene>
    <name evidence="7 10" type="primary">glnD</name>
    <name evidence="10" type="ORF">ICHIAU1_18770</name>
</gene>
<dbReference type="CDD" id="cd05401">
    <property type="entry name" value="NT_GlnE_GlnD_like"/>
    <property type="match status" value="1"/>
</dbReference>
<keyword evidence="2 7" id="KW-0548">Nucleotidyltransferase</keyword>
<dbReference type="SMART" id="SM00471">
    <property type="entry name" value="HDc"/>
    <property type="match status" value="1"/>
</dbReference>
<comment type="function">
    <text evidence="7">Modifies, by uridylylation and deuridylylation, the PII regulatory proteins (GlnB and homologs), in response to the nitrogen status of the cell that GlnD senses through the glutamine level. Under low glutamine levels, catalyzes the conversion of the PII proteins and UTP to PII-UMP and PPi, while under higher glutamine levels, GlnD hydrolyzes PII-UMP to PII and UMP (deuridylylation). Thus, controls uridylylation state and activity of the PII proteins, and plays an important role in the regulation of nitrogen metabolism.</text>
</comment>
<evidence type="ECO:0000256" key="4">
    <source>
        <dbReference type="ARBA" id="ARBA00022801"/>
    </source>
</evidence>
<dbReference type="InterPro" id="IPR002912">
    <property type="entry name" value="ACT_dom"/>
</dbReference>
<dbReference type="OrthoDB" id="9758038at2"/>
<dbReference type="HAMAP" id="MF_00277">
    <property type="entry name" value="PII_uridylyl_transf"/>
    <property type="match status" value="1"/>
</dbReference>
<proteinExistence type="inferred from homology"/>
<dbReference type="PROSITE" id="PS51831">
    <property type="entry name" value="HD"/>
    <property type="match status" value="1"/>
</dbReference>
<evidence type="ECO:0000313" key="11">
    <source>
        <dbReference type="Proteomes" id="UP000463961"/>
    </source>
</evidence>
<dbReference type="SUPFAM" id="SSF81593">
    <property type="entry name" value="Nucleotidyltransferase substrate binding subunit/domain"/>
    <property type="match status" value="1"/>
</dbReference>
<comment type="catalytic activity">
    <reaction evidence="7">
        <text>[protein-PII]-L-tyrosine + UTP = [protein-PII]-uridylyl-L-tyrosine + diphosphate</text>
        <dbReference type="Rhea" id="RHEA:13673"/>
        <dbReference type="Rhea" id="RHEA-COMP:12147"/>
        <dbReference type="Rhea" id="RHEA-COMP:12148"/>
        <dbReference type="ChEBI" id="CHEBI:33019"/>
        <dbReference type="ChEBI" id="CHEBI:46398"/>
        <dbReference type="ChEBI" id="CHEBI:46858"/>
        <dbReference type="ChEBI" id="CHEBI:90602"/>
        <dbReference type="EC" id="2.7.7.59"/>
    </reaction>
</comment>
<dbReference type="EC" id="3.1.4.-" evidence="7"/>
<dbReference type="GO" id="GO:0008773">
    <property type="term" value="F:[protein-PII] uridylyltransferase activity"/>
    <property type="evidence" value="ECO:0007669"/>
    <property type="project" value="UniProtKB-UniRule"/>
</dbReference>
<dbReference type="InterPro" id="IPR003607">
    <property type="entry name" value="HD/PDEase_dom"/>
</dbReference>